<feature type="region of interest" description="Disordered" evidence="1">
    <location>
        <begin position="41"/>
        <end position="60"/>
    </location>
</feature>
<dbReference type="EMBL" id="CAMPGE010029948">
    <property type="protein sequence ID" value="CAI2387438.1"/>
    <property type="molecule type" value="Genomic_DNA"/>
</dbReference>
<dbReference type="CDD" id="cd07521">
    <property type="entry name" value="HAD_FCP1-like"/>
    <property type="match status" value="1"/>
</dbReference>
<gene>
    <name evidence="3" type="ORF">ECRASSUSDP1_LOCUS29071</name>
</gene>
<dbReference type="Gene3D" id="3.40.50.1000">
    <property type="entry name" value="HAD superfamily/HAD-like"/>
    <property type="match status" value="1"/>
</dbReference>
<comment type="caution">
    <text evidence="3">The sequence shown here is derived from an EMBL/GenBank/DDBJ whole genome shotgun (WGS) entry which is preliminary data.</text>
</comment>
<sequence>MAENKILRVQKTLRAKYQKSEQQRLARITQKTASTTLVKPHDEVESLPSPQYNDGEEQREDIRSSFLLENSTASSQSKKKKKFTSLFRCCFGVKQTSEVKPYNKMSSLDKSISGELPSANLHMIKNNSNYRRLRSEINPHGGLRSKLSIPTKEEYKENTKAQGNSYFESNLSMLGQQLKENKGRKTLILCLDEVLLHYRIGAEESGDGDYEFCLNMKGKARIINVFKRPHLDEFLQKMSEIYEIIFFSNKREDFANPVINFIDSNKVAAGRLYRDSCIVKEGVFIKNIKKLGRNMSSIVVLDNYSVSYLYNIENTVPIKSWYGENMEDNELKDMLPILQSFAKLKDVRTTIAKIAKEVQGANLPINIDPKYQGELEILNKAGKGLDSLVQENKEEASSVQSKRFKETLKNAALFTCCQITHGEMQKYSNRIFKTKGDIDKTLNQSLMSESEIGFSQRQSKAKPHHQKNFSTPNYIDGRPKILDKDNIKCSKEDMKFMEVESENSFMNQFIKYLVQSRIQWFNQKSLSNQLSLKKRKRECYHEEDIFFCYHISIFKIRADIGNFFLGYIGRF</sequence>
<dbReference type="NCBIfam" id="TIGR02251">
    <property type="entry name" value="HIF-SF_euk"/>
    <property type="match status" value="1"/>
</dbReference>
<proteinExistence type="predicted"/>
<dbReference type="InterPro" id="IPR011948">
    <property type="entry name" value="Dullard_phosphatase"/>
</dbReference>
<reference evidence="3" key="1">
    <citation type="submission" date="2023-07" db="EMBL/GenBank/DDBJ databases">
        <authorList>
            <consortium name="AG Swart"/>
            <person name="Singh M."/>
            <person name="Singh A."/>
            <person name="Seah K."/>
            <person name="Emmerich C."/>
        </authorList>
    </citation>
    <scope>NUCLEOTIDE SEQUENCE</scope>
    <source>
        <strain evidence="3">DP1</strain>
    </source>
</reference>
<evidence type="ECO:0000256" key="1">
    <source>
        <dbReference type="SAM" id="MobiDB-lite"/>
    </source>
</evidence>
<keyword evidence="4" id="KW-1185">Reference proteome</keyword>
<evidence type="ECO:0000313" key="4">
    <source>
        <dbReference type="Proteomes" id="UP001295684"/>
    </source>
</evidence>
<name>A0AAD1YAD1_EUPCR</name>
<evidence type="ECO:0000313" key="3">
    <source>
        <dbReference type="EMBL" id="CAI2387438.1"/>
    </source>
</evidence>
<dbReference type="AlphaFoldDB" id="A0AAD1YAD1"/>
<organism evidence="3 4">
    <name type="scientific">Euplotes crassus</name>
    <dbReference type="NCBI Taxonomy" id="5936"/>
    <lineage>
        <taxon>Eukaryota</taxon>
        <taxon>Sar</taxon>
        <taxon>Alveolata</taxon>
        <taxon>Ciliophora</taxon>
        <taxon>Intramacronucleata</taxon>
        <taxon>Spirotrichea</taxon>
        <taxon>Hypotrichia</taxon>
        <taxon>Euplotida</taxon>
        <taxon>Euplotidae</taxon>
        <taxon>Moneuplotes</taxon>
    </lineage>
</organism>
<dbReference type="GO" id="GO:0016791">
    <property type="term" value="F:phosphatase activity"/>
    <property type="evidence" value="ECO:0007669"/>
    <property type="project" value="InterPro"/>
</dbReference>
<dbReference type="Pfam" id="PF03031">
    <property type="entry name" value="NIF"/>
    <property type="match status" value="1"/>
</dbReference>
<protein>
    <recommendedName>
        <fullName evidence="2">FCP1 homology domain-containing protein</fullName>
    </recommendedName>
</protein>
<dbReference type="InterPro" id="IPR036412">
    <property type="entry name" value="HAD-like_sf"/>
</dbReference>
<dbReference type="InterPro" id="IPR050365">
    <property type="entry name" value="TIM50"/>
</dbReference>
<evidence type="ECO:0000259" key="2">
    <source>
        <dbReference type="PROSITE" id="PS50969"/>
    </source>
</evidence>
<dbReference type="PROSITE" id="PS50969">
    <property type="entry name" value="FCP1"/>
    <property type="match status" value="1"/>
</dbReference>
<dbReference type="PANTHER" id="PTHR12210">
    <property type="entry name" value="DULLARD PROTEIN PHOSPHATASE"/>
    <property type="match status" value="1"/>
</dbReference>
<dbReference type="SMART" id="SM00577">
    <property type="entry name" value="CPDc"/>
    <property type="match status" value="1"/>
</dbReference>
<dbReference type="InterPro" id="IPR023214">
    <property type="entry name" value="HAD_sf"/>
</dbReference>
<dbReference type="SUPFAM" id="SSF56784">
    <property type="entry name" value="HAD-like"/>
    <property type="match status" value="1"/>
</dbReference>
<feature type="domain" description="FCP1 homology" evidence="2">
    <location>
        <begin position="180"/>
        <end position="341"/>
    </location>
</feature>
<dbReference type="Proteomes" id="UP001295684">
    <property type="component" value="Unassembled WGS sequence"/>
</dbReference>
<accession>A0AAD1YAD1</accession>
<dbReference type="InterPro" id="IPR004274">
    <property type="entry name" value="FCP1_dom"/>
</dbReference>